<feature type="transmembrane region" description="Helical" evidence="1">
    <location>
        <begin position="208"/>
        <end position="230"/>
    </location>
</feature>
<sequence>MDPASHHDPQNDEETNEIESKFLELSKWATFSNKILGQFPFTRLKSRKRGSSFLHFNLFSFPIIYSIFLMLIFISWLLYYYLSLRKKVRFLQLFGPTETLAYNFMVLGTSIGRLHIQIRSLLRARKTLEFFRKNCSLLLQFQKFGYNLEGKWTQKLSSRMKVFFIGTTIFVILQISYVHLYTALHQYFKFTKKGKDFWPRPAPDTEERIGAGLFWTSVTYLNTANLWLVFCIQLYTELFQQIIAAEEDSSNAFVFKVSSYHFPKIFVKELLYNKATKPSHQVQPIHILQNFFATSKSNRSDLNLKWRSNLHKSQAEISLNLYVGVRQLAKEFNEMYSVEIIWDLFGVANTTIYFFFGCFWLQKGLVRVVADLILPLVFYPGKIILLGIVCARLGKSSKLVVPAIMKNIRMEKIGRGTRRRV</sequence>
<keyword evidence="1" id="KW-0472">Membrane</keyword>
<accession>A0ABP1Q0M5</accession>
<feature type="transmembrane region" description="Helical" evidence="1">
    <location>
        <begin position="53"/>
        <end position="79"/>
    </location>
</feature>
<keyword evidence="3" id="KW-1185">Reference proteome</keyword>
<evidence type="ECO:0000256" key="1">
    <source>
        <dbReference type="SAM" id="Phobius"/>
    </source>
</evidence>
<comment type="caution">
    <text evidence="2">The sequence shown here is derived from an EMBL/GenBank/DDBJ whole genome shotgun (WGS) entry which is preliminary data.</text>
</comment>
<feature type="transmembrane region" description="Helical" evidence="1">
    <location>
        <begin position="162"/>
        <end position="188"/>
    </location>
</feature>
<feature type="transmembrane region" description="Helical" evidence="1">
    <location>
        <begin position="368"/>
        <end position="389"/>
    </location>
</feature>
<dbReference type="EMBL" id="CAXLJM020000014">
    <property type="protein sequence ID" value="CAL8080313.1"/>
    <property type="molecule type" value="Genomic_DNA"/>
</dbReference>
<reference evidence="2 3" key="1">
    <citation type="submission" date="2024-08" db="EMBL/GenBank/DDBJ databases">
        <authorList>
            <person name="Cucini C."/>
            <person name="Frati F."/>
        </authorList>
    </citation>
    <scope>NUCLEOTIDE SEQUENCE [LARGE SCALE GENOMIC DNA]</scope>
</reference>
<proteinExistence type="predicted"/>
<evidence type="ECO:0000313" key="2">
    <source>
        <dbReference type="EMBL" id="CAL8080313.1"/>
    </source>
</evidence>
<evidence type="ECO:0008006" key="4">
    <source>
        <dbReference type="Google" id="ProtNLM"/>
    </source>
</evidence>
<protein>
    <recommendedName>
        <fullName evidence="4">Gustatory receptor</fullName>
    </recommendedName>
</protein>
<feature type="transmembrane region" description="Helical" evidence="1">
    <location>
        <begin position="340"/>
        <end position="362"/>
    </location>
</feature>
<evidence type="ECO:0000313" key="3">
    <source>
        <dbReference type="Proteomes" id="UP001642540"/>
    </source>
</evidence>
<keyword evidence="1" id="KW-1133">Transmembrane helix</keyword>
<gene>
    <name evidence="2" type="ORF">ODALV1_LOCUS4610</name>
</gene>
<name>A0ABP1Q0M5_9HEXA</name>
<keyword evidence="1" id="KW-0812">Transmembrane</keyword>
<dbReference type="Proteomes" id="UP001642540">
    <property type="component" value="Unassembled WGS sequence"/>
</dbReference>
<organism evidence="2 3">
    <name type="scientific">Orchesella dallaii</name>
    <dbReference type="NCBI Taxonomy" id="48710"/>
    <lineage>
        <taxon>Eukaryota</taxon>
        <taxon>Metazoa</taxon>
        <taxon>Ecdysozoa</taxon>
        <taxon>Arthropoda</taxon>
        <taxon>Hexapoda</taxon>
        <taxon>Collembola</taxon>
        <taxon>Entomobryomorpha</taxon>
        <taxon>Entomobryoidea</taxon>
        <taxon>Orchesellidae</taxon>
        <taxon>Orchesellinae</taxon>
        <taxon>Orchesella</taxon>
    </lineage>
</organism>